<keyword evidence="3" id="KW-1185">Reference proteome</keyword>
<evidence type="ECO:0000256" key="1">
    <source>
        <dbReference type="SAM" id="MobiDB-lite"/>
    </source>
</evidence>
<protein>
    <submittedName>
        <fullName evidence="2">Uncharacterized protein</fullName>
    </submittedName>
</protein>
<reference evidence="2" key="1">
    <citation type="submission" date="2023-03" db="EMBL/GenBank/DDBJ databases">
        <title>Chromosome-level genomes of two armyworms, Mythimna separata and Mythimna loreyi, provide insights into the biosynthesis and reception of sex pheromones.</title>
        <authorList>
            <person name="Zhao H."/>
        </authorList>
    </citation>
    <scope>NUCLEOTIDE SEQUENCE</scope>
    <source>
        <strain evidence="2">BeijingLab</strain>
        <tissue evidence="2">Pupa</tissue>
    </source>
</reference>
<name>A0AAD7YZ29_MYTSE</name>
<organism evidence="2 3">
    <name type="scientific">Mythimna separata</name>
    <name type="common">Oriental armyworm</name>
    <name type="synonym">Pseudaletia separata</name>
    <dbReference type="NCBI Taxonomy" id="271217"/>
    <lineage>
        <taxon>Eukaryota</taxon>
        <taxon>Metazoa</taxon>
        <taxon>Ecdysozoa</taxon>
        <taxon>Arthropoda</taxon>
        <taxon>Hexapoda</taxon>
        <taxon>Insecta</taxon>
        <taxon>Pterygota</taxon>
        <taxon>Neoptera</taxon>
        <taxon>Endopterygota</taxon>
        <taxon>Lepidoptera</taxon>
        <taxon>Glossata</taxon>
        <taxon>Ditrysia</taxon>
        <taxon>Noctuoidea</taxon>
        <taxon>Noctuidae</taxon>
        <taxon>Noctuinae</taxon>
        <taxon>Hadenini</taxon>
        <taxon>Mythimna</taxon>
    </lineage>
</organism>
<feature type="compositionally biased region" description="Polar residues" evidence="1">
    <location>
        <begin position="1"/>
        <end position="12"/>
    </location>
</feature>
<feature type="compositionally biased region" description="Polar residues" evidence="1">
    <location>
        <begin position="390"/>
        <end position="401"/>
    </location>
</feature>
<dbReference type="Proteomes" id="UP001231518">
    <property type="component" value="Chromosome 16"/>
</dbReference>
<evidence type="ECO:0000313" key="3">
    <source>
        <dbReference type="Proteomes" id="UP001231518"/>
    </source>
</evidence>
<gene>
    <name evidence="2" type="ORF">PYW07_004669</name>
</gene>
<accession>A0AAD7YZ29</accession>
<feature type="region of interest" description="Disordered" evidence="1">
    <location>
        <begin position="1"/>
        <end position="22"/>
    </location>
</feature>
<dbReference type="AlphaFoldDB" id="A0AAD7YZ29"/>
<dbReference type="EMBL" id="JARGEI010000005">
    <property type="protein sequence ID" value="KAJ8731505.1"/>
    <property type="molecule type" value="Genomic_DNA"/>
</dbReference>
<feature type="compositionally biased region" description="Basic and acidic residues" evidence="1">
    <location>
        <begin position="13"/>
        <end position="22"/>
    </location>
</feature>
<feature type="region of interest" description="Disordered" evidence="1">
    <location>
        <begin position="384"/>
        <end position="413"/>
    </location>
</feature>
<sequence>MNNTPDAKNINPQKDKAKNILDRDTCFEEMDSDEFIDEEKIDTILNEIENEMGKNKPNMVKAEPFNNNHTYAKYPNVPNPFSTKLTVDGLQNPTIKPSSNKKLNVSRKFKPKAAKSNYTFIELLERKLSLSDDEEKAEAPKTNNGFSDTIKSQIQKYLTKAQTKTDISDKNIEILLDKPEDGLASDDEKTQEVKTINLDSEILNSPTESNYPRYEIKEILGGQNFKQQNIKKNSLLVSKVEENLIYNPDSKDYNILTSINNIKVDGTRTYDTEMEDSVVSHNMETVIIDDEDDRKNRDNDIKEEDLNDTLILNLDETNTTYINQENVKKEVDHCNKNDSDDIICVEEYNFKRDNNECHNNVATLDLDVIMISPSEVNVEYTNRNNRDMNDQCSDVNTNNFAKDSDIPERSNNNPKYVVLDNNKFQDLYMSNKTDSAAKKSCSDIVLRDRYQHAEHNSPTQNQSLAIQGIRYDLGSTEMDRKGNIACNAHKFAKAEDTIVNNKPEVENYISQSTKVNRCFEAKNRREDANSSQYAQITENKPIEDVTEYESYIDLDLEPIHLPNNIDLEPSKDYKIDQSMFDPKTLLQSVAEDESDEIVPPPPEFCDDMIYLSNYDNEKPSMADYNVTGRAPEPDMFKDINMEYNESIFGDCSAKNLSPSTEIETWNLSQDDSWEPCNVMNLNPTQSFTIMRKNTQNDFDFMQNSMMTRQENLAKFRFNQKSKLKIRK</sequence>
<comment type="caution">
    <text evidence="2">The sequence shown here is derived from an EMBL/GenBank/DDBJ whole genome shotgun (WGS) entry which is preliminary data.</text>
</comment>
<proteinExistence type="predicted"/>
<evidence type="ECO:0000313" key="2">
    <source>
        <dbReference type="EMBL" id="KAJ8731505.1"/>
    </source>
</evidence>